<sequence>MRPFPASLPLGLLAALAAVPASAADDAHLEVGDCDVHSDYAMRTQGKAFVFSREDGAGPHEVALGGGRIWLDGEELEVSAADHRRLRTFERELGEALPEVRAIAVEATDIAFTALGEVARGFGASDDLAQKLDVGRERIRARLDEAATWFGPDGITVDDADARALASGFIEPVMTEFLPQLIGTAVRESLAMALSGDAAASADFEARMERMGKEIEARVEDRAEALEPMADALCERARRMEAVQSELELRTADGAPLRLFTVD</sequence>
<dbReference type="EMBL" id="JAGQFT010000045">
    <property type="protein sequence ID" value="MBR0562317.1"/>
    <property type="molecule type" value="Genomic_DNA"/>
</dbReference>
<dbReference type="EMBL" id="JAGQFT020000008">
    <property type="protein sequence ID" value="MBS7457999.1"/>
    <property type="molecule type" value="Genomic_DNA"/>
</dbReference>
<keyword evidence="4" id="KW-1185">Reference proteome</keyword>
<dbReference type="Proteomes" id="UP000675747">
    <property type="component" value="Unassembled WGS sequence"/>
</dbReference>
<organism evidence="2">
    <name type="scientific">Coralloluteibacterium stylophorae</name>
    <dbReference type="NCBI Taxonomy" id="1776034"/>
    <lineage>
        <taxon>Bacteria</taxon>
        <taxon>Pseudomonadati</taxon>
        <taxon>Pseudomonadota</taxon>
        <taxon>Gammaproteobacteria</taxon>
        <taxon>Lysobacterales</taxon>
        <taxon>Lysobacteraceae</taxon>
        <taxon>Coralloluteibacterium</taxon>
    </lineage>
</organism>
<proteinExistence type="predicted"/>
<evidence type="ECO:0000313" key="2">
    <source>
        <dbReference type="EMBL" id="MBR0562317.1"/>
    </source>
</evidence>
<protein>
    <submittedName>
        <fullName evidence="2">DUF2884 family protein</fullName>
    </submittedName>
</protein>
<comment type="caution">
    <text evidence="2">The sequence shown here is derived from an EMBL/GenBank/DDBJ whole genome shotgun (WGS) entry which is preliminary data.</text>
</comment>
<evidence type="ECO:0000256" key="1">
    <source>
        <dbReference type="SAM" id="SignalP"/>
    </source>
</evidence>
<feature type="signal peptide" evidence="1">
    <location>
        <begin position="1"/>
        <end position="23"/>
    </location>
</feature>
<dbReference type="InterPro" id="IPR021307">
    <property type="entry name" value="DUF2884"/>
</dbReference>
<keyword evidence="1" id="KW-0732">Signal</keyword>
<evidence type="ECO:0000313" key="3">
    <source>
        <dbReference type="EMBL" id="MBS7457999.1"/>
    </source>
</evidence>
<dbReference type="AlphaFoldDB" id="A0A8J7VSH6"/>
<reference evidence="3 4" key="1">
    <citation type="journal article" date="2021" name="Microbiol. Resour. Announc.">
        <title>Draft Genome Sequence of Coralloluteibacterium stylophorae LMG 29479T.</title>
        <authorList>
            <person name="Karlyshev A.V."/>
            <person name="Kudryashova E.B."/>
            <person name="Ariskina E.V."/>
            <person name="Conroy A.P."/>
            <person name="Abidueva E.Y."/>
        </authorList>
    </citation>
    <scope>NUCLEOTIDE SEQUENCE [LARGE SCALE GENOMIC DNA]</scope>
    <source>
        <strain evidence="3 4">LMG 29479</strain>
    </source>
</reference>
<feature type="chain" id="PRO_5042774174" evidence="1">
    <location>
        <begin position="24"/>
        <end position="263"/>
    </location>
</feature>
<dbReference type="Pfam" id="PF11101">
    <property type="entry name" value="DUF2884"/>
    <property type="match status" value="1"/>
</dbReference>
<dbReference type="RefSeq" id="WP_211926262.1">
    <property type="nucleotide sequence ID" value="NZ_JAGQFT020000008.1"/>
</dbReference>
<name>A0A8J7VSH6_9GAMM</name>
<gene>
    <name evidence="3" type="ORF">KB893_012745</name>
    <name evidence="2" type="ORF">KB893_07285</name>
</gene>
<reference evidence="2" key="2">
    <citation type="submission" date="2021-04" db="EMBL/GenBank/DDBJ databases">
        <authorList>
            <person name="Karlyshev A.V."/>
        </authorList>
    </citation>
    <scope>NUCLEOTIDE SEQUENCE</scope>
    <source>
        <strain evidence="2">LMG 29479</strain>
    </source>
</reference>
<accession>A0A8J7VSH6</accession>
<evidence type="ECO:0000313" key="4">
    <source>
        <dbReference type="Proteomes" id="UP000675747"/>
    </source>
</evidence>